<dbReference type="PIRSF" id="PIRSF001434">
    <property type="entry name" value="CGS"/>
    <property type="match status" value="1"/>
</dbReference>
<keyword evidence="5" id="KW-0808">Transferase</keyword>
<evidence type="ECO:0000256" key="2">
    <source>
        <dbReference type="ARBA" id="ARBA00022898"/>
    </source>
</evidence>
<dbReference type="Gene3D" id="3.90.1150.10">
    <property type="entry name" value="Aspartate Aminotransferase, domain 1"/>
    <property type="match status" value="1"/>
</dbReference>
<dbReference type="GO" id="GO:0019346">
    <property type="term" value="P:transsulfuration"/>
    <property type="evidence" value="ECO:0007669"/>
    <property type="project" value="InterPro"/>
</dbReference>
<organism evidence="5 6">
    <name type="scientific">Thiospirochaeta perfilievii</name>
    <dbReference type="NCBI Taxonomy" id="252967"/>
    <lineage>
        <taxon>Bacteria</taxon>
        <taxon>Pseudomonadati</taxon>
        <taxon>Spirochaetota</taxon>
        <taxon>Spirochaetia</taxon>
        <taxon>Spirochaetales</taxon>
        <taxon>Spirochaetaceae</taxon>
        <taxon>Thiospirochaeta</taxon>
    </lineage>
</organism>
<dbReference type="FunFam" id="3.40.640.10:FF:000046">
    <property type="entry name" value="Cystathionine gamma-lyase"/>
    <property type="match status" value="1"/>
</dbReference>
<comment type="cofactor">
    <cofactor evidence="1 4">
        <name>pyridoxal 5'-phosphate</name>
        <dbReference type="ChEBI" id="CHEBI:597326"/>
    </cofactor>
</comment>
<dbReference type="GO" id="GO:0030170">
    <property type="term" value="F:pyridoxal phosphate binding"/>
    <property type="evidence" value="ECO:0007669"/>
    <property type="project" value="InterPro"/>
</dbReference>
<evidence type="ECO:0000313" key="6">
    <source>
        <dbReference type="Proteomes" id="UP000323824"/>
    </source>
</evidence>
<dbReference type="InterPro" id="IPR000277">
    <property type="entry name" value="Cys/Met-Metab_PyrdxlP-dep_enz"/>
</dbReference>
<dbReference type="OrthoDB" id="9780685at2"/>
<name>A0A5C1QC34_9SPIO</name>
<feature type="modified residue" description="N6-(pyridoxal phosphate)lysine" evidence="3">
    <location>
        <position position="203"/>
    </location>
</feature>
<dbReference type="Proteomes" id="UP000323824">
    <property type="component" value="Chromosome"/>
</dbReference>
<evidence type="ECO:0000256" key="3">
    <source>
        <dbReference type="PIRSR" id="PIRSR001434-2"/>
    </source>
</evidence>
<evidence type="ECO:0000256" key="1">
    <source>
        <dbReference type="ARBA" id="ARBA00001933"/>
    </source>
</evidence>
<dbReference type="InterPro" id="IPR015424">
    <property type="entry name" value="PyrdxlP-dep_Trfase"/>
</dbReference>
<dbReference type="InterPro" id="IPR054542">
    <property type="entry name" value="Cys_met_metab_PP"/>
</dbReference>
<keyword evidence="2 3" id="KW-0663">Pyridoxal phosphate</keyword>
<keyword evidence="6" id="KW-1185">Reference proteome</keyword>
<dbReference type="GO" id="GO:0016740">
    <property type="term" value="F:transferase activity"/>
    <property type="evidence" value="ECO:0007669"/>
    <property type="project" value="UniProtKB-KW"/>
</dbReference>
<dbReference type="InterPro" id="IPR015421">
    <property type="entry name" value="PyrdxlP-dep_Trfase_major"/>
</dbReference>
<sequence length="386" mass="42929">MDRNRYKIDTILAHLSENGGIKDPFGSSHMPIYQTATFDLKKQGDNPYDYTRSGNPTRESLENLLSKVCSGVGAVLTHTGLGSIALLFESFLRVNDHILVDKDTYGGTFRLLKYYRDRMNITLHFVDFLDLEKVENKLKSNPISIVLIESPTNPGLKILDLQQVGLLTKKYKTIFAVDNSLATFVSQRPLELGADISLFSTTKYVSGHGAVIGGAIVSNNKNLLKEIKYTANAQGRSQNPMDVHTISLGIPTLPIRLKAHQDSALKLATWLENHPRVKRVVYPGLKSHPQYETAKKQMSYFNGVLTVDFESEELALRVVEETILFSEKCSFGTADSRIESPGKISHASFTSDELREIGINPETLRISVGLEDIDDLIDDLKGIIGE</sequence>
<dbReference type="KEGG" id="sper:EW093_05780"/>
<dbReference type="RefSeq" id="WP_149567482.1">
    <property type="nucleotide sequence ID" value="NZ_CP035807.1"/>
</dbReference>
<dbReference type="AlphaFoldDB" id="A0A5C1QC34"/>
<protein>
    <submittedName>
        <fullName evidence="5">PLP-dependent transferase</fullName>
    </submittedName>
</protein>
<reference evidence="5 6" key="1">
    <citation type="submission" date="2019-02" db="EMBL/GenBank/DDBJ databases">
        <authorList>
            <person name="Fomenkov A."/>
            <person name="Dubinina G."/>
            <person name="Grabovich M."/>
            <person name="Vincze T."/>
            <person name="Roberts R.J."/>
        </authorList>
    </citation>
    <scope>NUCLEOTIDE SEQUENCE [LARGE SCALE GENOMIC DNA]</scope>
    <source>
        <strain evidence="5 6">P</strain>
    </source>
</reference>
<evidence type="ECO:0000313" key="5">
    <source>
        <dbReference type="EMBL" id="QEN04234.1"/>
    </source>
</evidence>
<dbReference type="Gene3D" id="3.40.640.10">
    <property type="entry name" value="Type I PLP-dependent aspartate aminotransferase-like (Major domain)"/>
    <property type="match status" value="1"/>
</dbReference>
<dbReference type="EMBL" id="CP035807">
    <property type="protein sequence ID" value="QEN04234.1"/>
    <property type="molecule type" value="Genomic_DNA"/>
</dbReference>
<evidence type="ECO:0000256" key="4">
    <source>
        <dbReference type="RuleBase" id="RU362118"/>
    </source>
</evidence>
<dbReference type="PANTHER" id="PTHR11808">
    <property type="entry name" value="TRANS-SULFURATION ENZYME FAMILY MEMBER"/>
    <property type="match status" value="1"/>
</dbReference>
<dbReference type="PROSITE" id="PS00868">
    <property type="entry name" value="CYS_MET_METAB_PP"/>
    <property type="match status" value="1"/>
</dbReference>
<dbReference type="InterPro" id="IPR015422">
    <property type="entry name" value="PyrdxlP-dep_Trfase_small"/>
</dbReference>
<accession>A0A5C1QC34</accession>
<reference evidence="5 6" key="2">
    <citation type="submission" date="2019-09" db="EMBL/GenBank/DDBJ databases">
        <title>Complete Genome Sequence and Methylome Analysis of free living Spirochaetas.</title>
        <authorList>
            <person name="Leshcheva N."/>
            <person name="Mikheeva N."/>
        </authorList>
    </citation>
    <scope>NUCLEOTIDE SEQUENCE [LARGE SCALE GENOMIC DNA]</scope>
    <source>
        <strain evidence="5 6">P</strain>
    </source>
</reference>
<comment type="similarity">
    <text evidence="4">Belongs to the trans-sulfuration enzymes family.</text>
</comment>
<gene>
    <name evidence="5" type="ORF">EW093_05780</name>
</gene>
<dbReference type="Pfam" id="PF01053">
    <property type="entry name" value="Cys_Met_Meta_PP"/>
    <property type="match status" value="1"/>
</dbReference>
<dbReference type="SUPFAM" id="SSF53383">
    <property type="entry name" value="PLP-dependent transferases"/>
    <property type="match status" value="1"/>
</dbReference>
<dbReference type="GO" id="GO:0016846">
    <property type="term" value="F:carbon-sulfur lyase activity"/>
    <property type="evidence" value="ECO:0007669"/>
    <property type="project" value="TreeGrafter"/>
</dbReference>
<proteinExistence type="inferred from homology"/>
<dbReference type="GO" id="GO:0005737">
    <property type="term" value="C:cytoplasm"/>
    <property type="evidence" value="ECO:0007669"/>
    <property type="project" value="TreeGrafter"/>
</dbReference>